<evidence type="ECO:0000313" key="3">
    <source>
        <dbReference type="EMBL" id="KAK3264775.1"/>
    </source>
</evidence>
<proteinExistence type="predicted"/>
<feature type="domain" description="Cyclic nucleotide-binding" evidence="2">
    <location>
        <begin position="482"/>
        <end position="532"/>
    </location>
</feature>
<comment type="caution">
    <text evidence="3">The sequence shown here is derived from an EMBL/GenBank/DDBJ whole genome shotgun (WGS) entry which is preliminary data.</text>
</comment>
<dbReference type="InterPro" id="IPR014710">
    <property type="entry name" value="RmlC-like_jellyroll"/>
</dbReference>
<evidence type="ECO:0000256" key="1">
    <source>
        <dbReference type="SAM" id="MobiDB-lite"/>
    </source>
</evidence>
<feature type="domain" description="Cyclic nucleotide-binding" evidence="2">
    <location>
        <begin position="286"/>
        <end position="353"/>
    </location>
</feature>
<dbReference type="SUPFAM" id="SSF51206">
    <property type="entry name" value="cAMP-binding domain-like"/>
    <property type="match status" value="4"/>
</dbReference>
<feature type="domain" description="Cyclic nucleotide-binding" evidence="2">
    <location>
        <begin position="709"/>
        <end position="791"/>
    </location>
</feature>
<dbReference type="PROSITE" id="PS00889">
    <property type="entry name" value="CNMP_BINDING_2"/>
    <property type="match status" value="1"/>
</dbReference>
<keyword evidence="4" id="KW-1185">Reference proteome</keyword>
<accession>A0AAE0FRX2</accession>
<organism evidence="3 4">
    <name type="scientific">Cymbomonas tetramitiformis</name>
    <dbReference type="NCBI Taxonomy" id="36881"/>
    <lineage>
        <taxon>Eukaryota</taxon>
        <taxon>Viridiplantae</taxon>
        <taxon>Chlorophyta</taxon>
        <taxon>Pyramimonadophyceae</taxon>
        <taxon>Pyramimonadales</taxon>
        <taxon>Pyramimonadaceae</taxon>
        <taxon>Cymbomonas</taxon>
    </lineage>
</organism>
<dbReference type="PANTHER" id="PTHR23011">
    <property type="entry name" value="CYCLIC NUCLEOTIDE-BINDING DOMAIN CONTAINING PROTEIN"/>
    <property type="match status" value="1"/>
</dbReference>
<dbReference type="Gene3D" id="2.60.120.10">
    <property type="entry name" value="Jelly Rolls"/>
    <property type="match status" value="4"/>
</dbReference>
<dbReference type="Proteomes" id="UP001190700">
    <property type="component" value="Unassembled WGS sequence"/>
</dbReference>
<feature type="region of interest" description="Disordered" evidence="1">
    <location>
        <begin position="418"/>
        <end position="451"/>
    </location>
</feature>
<dbReference type="PRINTS" id="PR00103">
    <property type="entry name" value="CAMPKINASE"/>
</dbReference>
<evidence type="ECO:0000313" key="4">
    <source>
        <dbReference type="Proteomes" id="UP001190700"/>
    </source>
</evidence>
<dbReference type="InterPro" id="IPR018490">
    <property type="entry name" value="cNMP-bd_dom_sf"/>
</dbReference>
<sequence>MPKFKATSRAVTKILALEGKAQAVPEGNDQAADKVVGKDKIERPINNDSSLAATDFTSKEFRGRQFSITAVPKICEVLYKFEDLFDRKAEKLVQVRAKNLAEASTLCPEHWDVWIPTKRTPKPLAKLVEILDHCDPPDEFIPHSQEVAQSIQNCLFPIPIFETLSKTALTRDALTHLCKHIKVRQLEAEHKLTVLGTQNDTFYFLVTGQLSATNYGAEAKNDQYTCILRPGCCLGLRALSKAEFECEQTTKVLPGGATVLAFSHALFNSSVQLITYKNAITNSHLGLEQCPESVIERIAKSFVREVYEAGQTIFKQGDYGNRFYIILSGSVRVSVRETGTIADLLQTAMREGDPSFVAAGAPLKDAIRPLEGHTVLNDAILENPPLAAEGSAYSVAESKLSEGEQSTVTADLLREDSSCSLGSQPASSNQEDVAGHAGAASQHGGEPKVKHGKKFKVLMRRLSCAADLRRTVSKNKLYLPPGESEMRVLLAGKSFGEISLLSARNTRRTATITALEQTELLYIPKDEYLHLLDTTSRYGTNVQISNHMNINHARAIMQKPGKQRSEQDLHELAQLFSESKLCKAQPWNICLDICKALQYDVREAGTTIFSQGDQGDTMYVVLRGRVHLHANVWEKGVKSLKLIQTLESGTYFGELGLMRGGTRTLTATADKDSGCELAALDKVSYTTILGAEGLAKISEVVDFLLSFSPLCGWNRTHLLRIAYIMEREERHRGDPVLMQGEMASEVIFIVDGSCRVTHRADLVQHVKASLAPGELSLPGWTKHRSARYATIEVALLGSHDIIGEHSAIHSACQNYSIVCETACDVYAISSSEYTGRLLYHDSKGILRAQAEKRHESYCDRIERGIKAQMHARNSPDFQEMEERATASTVTTSPTQAAAVPLYGVEVLPGGSHQPTASCEEQMEDRKAVRSIKALNSMVEHSMLDNDTHCHTTVHVPVPHVSSSSSTLLPSNLTKEPSAGSIVAVQHSSFRHKSKGACELPSWKPAPMPIPMSSHPIATTSQDPIMSNRIRSLRCRTQLQPLEGGTPLPSAPSSRMAHRRPVPTSARYPRRIAPLEDPSLVRSAPEPLRRELISSEHSNQGGVANMPRLSMQAVRPESKSSRAAAFSGRRRSGIKPIPTLEPLAARQLFSATAALHPADLPSRNKESRKSSRLTLEKLGPRESLFPVAEKKISISSAEDGHFNMQLPHFSSEHGFDGGFIEDGVMYF</sequence>
<protein>
    <recommendedName>
        <fullName evidence="2">Cyclic nucleotide-binding domain-containing protein</fullName>
    </recommendedName>
</protein>
<gene>
    <name evidence="3" type="ORF">CYMTET_26500</name>
</gene>
<feature type="domain" description="Cyclic nucleotide-binding" evidence="2">
    <location>
        <begin position="591"/>
        <end position="706"/>
    </location>
</feature>
<dbReference type="PROSITE" id="PS50042">
    <property type="entry name" value="CNMP_BINDING_3"/>
    <property type="match status" value="4"/>
</dbReference>
<feature type="region of interest" description="Disordered" evidence="1">
    <location>
        <begin position="1039"/>
        <end position="1063"/>
    </location>
</feature>
<dbReference type="Pfam" id="PF00027">
    <property type="entry name" value="cNMP_binding"/>
    <property type="match status" value="3"/>
</dbReference>
<dbReference type="CDD" id="cd00038">
    <property type="entry name" value="CAP_ED"/>
    <property type="match status" value="5"/>
</dbReference>
<dbReference type="EMBL" id="LGRX02014362">
    <property type="protein sequence ID" value="KAK3264775.1"/>
    <property type="molecule type" value="Genomic_DNA"/>
</dbReference>
<dbReference type="PANTHER" id="PTHR23011:SF28">
    <property type="entry name" value="CYCLIC NUCLEOTIDE-BINDING DOMAIN CONTAINING PROTEIN"/>
    <property type="match status" value="1"/>
</dbReference>
<dbReference type="SMART" id="SM00100">
    <property type="entry name" value="cNMP"/>
    <property type="match status" value="4"/>
</dbReference>
<reference evidence="3 4" key="1">
    <citation type="journal article" date="2015" name="Genome Biol. Evol.">
        <title>Comparative Genomics of a Bacterivorous Green Alga Reveals Evolutionary Causalities and Consequences of Phago-Mixotrophic Mode of Nutrition.</title>
        <authorList>
            <person name="Burns J.A."/>
            <person name="Paasch A."/>
            <person name="Narechania A."/>
            <person name="Kim E."/>
        </authorList>
    </citation>
    <scope>NUCLEOTIDE SEQUENCE [LARGE SCALE GENOMIC DNA]</scope>
    <source>
        <strain evidence="3 4">PLY_AMNH</strain>
    </source>
</reference>
<feature type="compositionally biased region" description="Polar residues" evidence="1">
    <location>
        <begin position="418"/>
        <end position="431"/>
    </location>
</feature>
<dbReference type="InterPro" id="IPR018488">
    <property type="entry name" value="cNMP-bd_CS"/>
</dbReference>
<dbReference type="InterPro" id="IPR000595">
    <property type="entry name" value="cNMP-bd_dom"/>
</dbReference>
<evidence type="ECO:0000259" key="2">
    <source>
        <dbReference type="PROSITE" id="PS50042"/>
    </source>
</evidence>
<feature type="compositionally biased region" description="Low complexity" evidence="1">
    <location>
        <begin position="435"/>
        <end position="444"/>
    </location>
</feature>
<name>A0AAE0FRX2_9CHLO</name>
<dbReference type="AlphaFoldDB" id="A0AAE0FRX2"/>